<dbReference type="SUPFAM" id="SSF50965">
    <property type="entry name" value="Galactose oxidase, central domain"/>
    <property type="match status" value="1"/>
</dbReference>
<dbReference type="EnsemblPlants" id="Kaladp0050s0034.1.v1.1">
    <property type="protein sequence ID" value="Kaladp0050s0034.1.v1.1.CDS.1"/>
    <property type="gene ID" value="Kaladp0050s0034.v1.1"/>
</dbReference>
<dbReference type="InterPro" id="IPR017451">
    <property type="entry name" value="F-box-assoc_interact_dom"/>
</dbReference>
<evidence type="ECO:0000313" key="2">
    <source>
        <dbReference type="EnsemblPlants" id="Kaladp0050s0034.3.v1.1.CDS.1"/>
    </source>
</evidence>
<dbReference type="Proteomes" id="UP000594263">
    <property type="component" value="Unplaced"/>
</dbReference>
<dbReference type="Gene3D" id="1.20.1280.50">
    <property type="match status" value="1"/>
</dbReference>
<dbReference type="InterPro" id="IPR050796">
    <property type="entry name" value="SCF_F-box_component"/>
</dbReference>
<dbReference type="Gramene" id="Kaladp0050s0034.4.v1.1">
    <property type="protein sequence ID" value="Kaladp0050s0034.4.v1.1.CDS.1"/>
    <property type="gene ID" value="Kaladp0050s0034.v1.1"/>
</dbReference>
<dbReference type="InterPro" id="IPR011043">
    <property type="entry name" value="Gal_Oxase/kelch_b-propeller"/>
</dbReference>
<dbReference type="Gramene" id="Kaladp0050s0034.1.v1.1">
    <property type="protein sequence ID" value="Kaladp0050s0034.1.v1.1.CDS.1"/>
    <property type="gene ID" value="Kaladp0050s0034.v1.1"/>
</dbReference>
<dbReference type="InterPro" id="IPR001810">
    <property type="entry name" value="F-box_dom"/>
</dbReference>
<dbReference type="AlphaFoldDB" id="A0A7N0U0F0"/>
<dbReference type="InterPro" id="IPR006527">
    <property type="entry name" value="F-box-assoc_dom_typ1"/>
</dbReference>
<name>A0A7N0U0F0_KALFE</name>
<dbReference type="SMART" id="SM00256">
    <property type="entry name" value="FBOX"/>
    <property type="match status" value="1"/>
</dbReference>
<keyword evidence="3" id="KW-1185">Reference proteome</keyword>
<dbReference type="Pfam" id="PF07734">
    <property type="entry name" value="FBA_1"/>
    <property type="match status" value="1"/>
</dbReference>
<evidence type="ECO:0000259" key="1">
    <source>
        <dbReference type="PROSITE" id="PS50181"/>
    </source>
</evidence>
<dbReference type="Gramene" id="Kaladp0050s0034.2.v1.1">
    <property type="protein sequence ID" value="Kaladp0050s0034.2.v1.1.CDS.1"/>
    <property type="gene ID" value="Kaladp0050s0034.v1.1"/>
</dbReference>
<reference evidence="2" key="1">
    <citation type="submission" date="2021-01" db="UniProtKB">
        <authorList>
            <consortium name="EnsemblPlants"/>
        </authorList>
    </citation>
    <scope>IDENTIFICATION</scope>
</reference>
<dbReference type="PROSITE" id="PS50181">
    <property type="entry name" value="FBOX"/>
    <property type="match status" value="1"/>
</dbReference>
<sequence>MDSRSRTVEQIQLPTLPQDVLLNILCRLPVKSLMRFRCVSKSLDALVHDPQFVKLHFDQTLEDLDKTDRRRIFVSTNPPQCILCENLDEDGGRDATMPIEYPSAIPADDVEIVGSCNGLLCFMVLDSYTEDDKEDFKFVLWNPSTRVCRELAKPPGPLLGHFPDTVPIYGFGYDPVNDDYKIIRAVSPDPGTTSTCLEIYTLKDNAWRQIQASLPFVLTANYWRMVEPHFPGISTRGAGVHTNGAVHWLEKRVADTRESGFILSFNLASEQFEEVIPLPDYNKEDSQLCELQVLRGHLSLIVQNWKTSEIEIWVMGEYGVKGSWTQTVTMPDDPGPVFEDSFMGDWFIPFSGCRNGCLLVDMNGSEVLIYDPQRKTFSKVELGENQHLFLVQEFLDTLASPYGV</sequence>
<dbReference type="EnsemblPlants" id="Kaladp0050s0034.2.v1.1">
    <property type="protein sequence ID" value="Kaladp0050s0034.2.v1.1.CDS.1"/>
    <property type="gene ID" value="Kaladp0050s0034.v1.1"/>
</dbReference>
<dbReference type="PANTHER" id="PTHR31672">
    <property type="entry name" value="BNACNNG10540D PROTEIN"/>
    <property type="match status" value="1"/>
</dbReference>
<dbReference type="Gramene" id="Kaladp0050s0034.3.v1.1">
    <property type="protein sequence ID" value="Kaladp0050s0034.3.v1.1.CDS.1"/>
    <property type="gene ID" value="Kaladp0050s0034.v1.1"/>
</dbReference>
<dbReference type="CDD" id="cd22157">
    <property type="entry name" value="F-box_AtFBW1-like"/>
    <property type="match status" value="1"/>
</dbReference>
<dbReference type="InterPro" id="IPR036047">
    <property type="entry name" value="F-box-like_dom_sf"/>
</dbReference>
<protein>
    <recommendedName>
        <fullName evidence="1">F-box domain-containing protein</fullName>
    </recommendedName>
</protein>
<proteinExistence type="predicted"/>
<organism evidence="2 3">
    <name type="scientific">Kalanchoe fedtschenkoi</name>
    <name type="common">Lavender scallops</name>
    <name type="synonym">South American air plant</name>
    <dbReference type="NCBI Taxonomy" id="63787"/>
    <lineage>
        <taxon>Eukaryota</taxon>
        <taxon>Viridiplantae</taxon>
        <taxon>Streptophyta</taxon>
        <taxon>Embryophyta</taxon>
        <taxon>Tracheophyta</taxon>
        <taxon>Spermatophyta</taxon>
        <taxon>Magnoliopsida</taxon>
        <taxon>eudicotyledons</taxon>
        <taxon>Gunneridae</taxon>
        <taxon>Pentapetalae</taxon>
        <taxon>Saxifragales</taxon>
        <taxon>Crassulaceae</taxon>
        <taxon>Kalanchoe</taxon>
    </lineage>
</organism>
<accession>A0A7N0U0F0</accession>
<evidence type="ECO:0000313" key="3">
    <source>
        <dbReference type="Proteomes" id="UP000594263"/>
    </source>
</evidence>
<dbReference type="NCBIfam" id="TIGR01640">
    <property type="entry name" value="F_box_assoc_1"/>
    <property type="match status" value="1"/>
</dbReference>
<dbReference type="EnsemblPlants" id="Kaladp0050s0034.4.v1.1">
    <property type="protein sequence ID" value="Kaladp0050s0034.4.v1.1.CDS.1"/>
    <property type="gene ID" value="Kaladp0050s0034.v1.1"/>
</dbReference>
<dbReference type="SUPFAM" id="SSF81383">
    <property type="entry name" value="F-box domain"/>
    <property type="match status" value="1"/>
</dbReference>
<dbReference type="Pfam" id="PF00646">
    <property type="entry name" value="F-box"/>
    <property type="match status" value="1"/>
</dbReference>
<dbReference type="EnsemblPlants" id="Kaladp0050s0034.3.v1.1">
    <property type="protein sequence ID" value="Kaladp0050s0034.3.v1.1.CDS.1"/>
    <property type="gene ID" value="Kaladp0050s0034.v1.1"/>
</dbReference>
<feature type="domain" description="F-box" evidence="1">
    <location>
        <begin position="10"/>
        <end position="64"/>
    </location>
</feature>
<dbReference type="PANTHER" id="PTHR31672:SF13">
    <property type="entry name" value="F-BOX PROTEIN CPR30-LIKE"/>
    <property type="match status" value="1"/>
</dbReference>
<dbReference type="OMA" id="QSAGNEY"/>